<feature type="domain" description="Glycine transporter" evidence="8">
    <location>
        <begin position="92"/>
        <end position="166"/>
    </location>
</feature>
<dbReference type="EMBL" id="FOXV01000001">
    <property type="protein sequence ID" value="SFQ00804.1"/>
    <property type="molecule type" value="Genomic_DNA"/>
</dbReference>
<comment type="similarity">
    <text evidence="2">Belongs to the UPF0126 family.</text>
</comment>
<feature type="transmembrane region" description="Helical" evidence="7">
    <location>
        <begin position="6"/>
        <end position="23"/>
    </location>
</feature>
<comment type="subcellular location">
    <subcellularLocation>
        <location evidence="1">Cell membrane</location>
        <topology evidence="1">Multi-pass membrane protein</topology>
    </subcellularLocation>
</comment>
<dbReference type="InterPro" id="IPR005115">
    <property type="entry name" value="Gly_transporter"/>
</dbReference>
<sequence length="208" mass="21453">MTLFTLLDYAAVLVFAATGALTASRAQLDVVGFVFLGALTGLGGGTVRDLLLDRNPVFWIADPFYLAVASLSALAIFFVAHRLESRLVTLRWLDGAALAVAAAAGSGIAFEAGQPAPVVVVMGMATGCLGGLMRDVVANDVPVVLSQGELYVTCALAGSLATLAAHWLGFGDAIAALACALVTFTLRAGTLARGWSLPTYKSRPPRGK</sequence>
<feature type="transmembrane region" description="Helical" evidence="7">
    <location>
        <begin position="30"/>
        <end position="51"/>
    </location>
</feature>
<dbReference type="AlphaFoldDB" id="A0A1I5UZU3"/>
<evidence type="ECO:0000256" key="6">
    <source>
        <dbReference type="ARBA" id="ARBA00023136"/>
    </source>
</evidence>
<evidence type="ECO:0000259" key="8">
    <source>
        <dbReference type="Pfam" id="PF03458"/>
    </source>
</evidence>
<dbReference type="Pfam" id="PF03458">
    <property type="entry name" value="Gly_transporter"/>
    <property type="match status" value="2"/>
</dbReference>
<evidence type="ECO:0000256" key="4">
    <source>
        <dbReference type="ARBA" id="ARBA00022692"/>
    </source>
</evidence>
<evidence type="ECO:0000256" key="3">
    <source>
        <dbReference type="ARBA" id="ARBA00022475"/>
    </source>
</evidence>
<keyword evidence="10" id="KW-1185">Reference proteome</keyword>
<evidence type="ECO:0000256" key="5">
    <source>
        <dbReference type="ARBA" id="ARBA00022989"/>
    </source>
</evidence>
<evidence type="ECO:0000313" key="9">
    <source>
        <dbReference type="EMBL" id="SFQ00804.1"/>
    </source>
</evidence>
<name>A0A1I5UZU3_9RHOB</name>
<feature type="domain" description="Glycine transporter" evidence="8">
    <location>
        <begin position="6"/>
        <end position="80"/>
    </location>
</feature>
<dbReference type="PANTHER" id="PTHR30506:SF3">
    <property type="entry name" value="UPF0126 INNER MEMBRANE PROTEIN YADS-RELATED"/>
    <property type="match status" value="1"/>
</dbReference>
<evidence type="ECO:0000256" key="1">
    <source>
        <dbReference type="ARBA" id="ARBA00004651"/>
    </source>
</evidence>
<gene>
    <name evidence="9" type="ORF">SAMN05421853_101255</name>
</gene>
<keyword evidence="5 7" id="KW-1133">Transmembrane helix</keyword>
<accession>A0A1I5UZU3</accession>
<keyword evidence="4 7" id="KW-0812">Transmembrane</keyword>
<feature type="transmembrane region" description="Helical" evidence="7">
    <location>
        <begin position="57"/>
        <end position="80"/>
    </location>
</feature>
<dbReference type="PANTHER" id="PTHR30506">
    <property type="entry name" value="INNER MEMBRANE PROTEIN"/>
    <property type="match status" value="1"/>
</dbReference>
<reference evidence="10" key="1">
    <citation type="submission" date="2016-10" db="EMBL/GenBank/DDBJ databases">
        <authorList>
            <person name="Varghese N."/>
            <person name="Submissions S."/>
        </authorList>
    </citation>
    <scope>NUCLEOTIDE SEQUENCE [LARGE SCALE GENOMIC DNA]</scope>
    <source>
        <strain evidence="10">JCM 10271</strain>
    </source>
</reference>
<evidence type="ECO:0000256" key="2">
    <source>
        <dbReference type="ARBA" id="ARBA00008193"/>
    </source>
</evidence>
<keyword evidence="3" id="KW-1003">Cell membrane</keyword>
<dbReference type="RefSeq" id="WP_093008974.1">
    <property type="nucleotide sequence ID" value="NZ_FOXV01000001.1"/>
</dbReference>
<feature type="transmembrane region" description="Helical" evidence="7">
    <location>
        <begin position="174"/>
        <end position="196"/>
    </location>
</feature>
<evidence type="ECO:0000313" key="10">
    <source>
        <dbReference type="Proteomes" id="UP000243106"/>
    </source>
</evidence>
<dbReference type="Proteomes" id="UP000243106">
    <property type="component" value="Unassembled WGS sequence"/>
</dbReference>
<organism evidence="9 10">
    <name type="scientific">Roseivivax halotolerans</name>
    <dbReference type="NCBI Taxonomy" id="93684"/>
    <lineage>
        <taxon>Bacteria</taxon>
        <taxon>Pseudomonadati</taxon>
        <taxon>Pseudomonadota</taxon>
        <taxon>Alphaproteobacteria</taxon>
        <taxon>Rhodobacterales</taxon>
        <taxon>Roseobacteraceae</taxon>
        <taxon>Roseivivax</taxon>
    </lineage>
</organism>
<feature type="transmembrane region" description="Helical" evidence="7">
    <location>
        <begin position="92"/>
        <end position="110"/>
    </location>
</feature>
<dbReference type="STRING" id="93684.SAMN05421853_101255"/>
<proteinExistence type="inferred from homology"/>
<evidence type="ECO:0000256" key="7">
    <source>
        <dbReference type="SAM" id="Phobius"/>
    </source>
</evidence>
<dbReference type="GO" id="GO:0005886">
    <property type="term" value="C:plasma membrane"/>
    <property type="evidence" value="ECO:0007669"/>
    <property type="project" value="UniProtKB-SubCell"/>
</dbReference>
<protein>
    <submittedName>
        <fullName evidence="9">Uncharacterized membrane protein YeiH</fullName>
    </submittedName>
</protein>
<keyword evidence="6 7" id="KW-0472">Membrane</keyword>